<dbReference type="SMART" id="SM00276">
    <property type="entry name" value="GLECT"/>
    <property type="match status" value="1"/>
</dbReference>
<keyword evidence="5" id="KW-1185">Reference proteome</keyword>
<sequence>LLPGRNRERMCVCVKCGFPHKKRPIQHAMCLPISKNTEMQVDFHTGTDENSDVAFHFQAYFGISVKINNRQNGSWNCEVASSGMPFVDGQPFELHISVLQNEYQVMVNGQKYYSLAHRLPPQSVKFVQVWRDVSLSSVCVC</sequence>
<dbReference type="CDD" id="cd00070">
    <property type="entry name" value="GLECT"/>
    <property type="match status" value="1"/>
</dbReference>
<keyword evidence="1 2" id="KW-0430">Lectin</keyword>
<protein>
    <recommendedName>
        <fullName evidence="2">Galectin</fullName>
    </recommendedName>
</protein>
<feature type="non-terminal residue" evidence="4">
    <location>
        <position position="1"/>
    </location>
</feature>
<dbReference type="SUPFAM" id="SSF49899">
    <property type="entry name" value="Concanavalin A-like lectins/glucanases"/>
    <property type="match status" value="1"/>
</dbReference>
<dbReference type="SMART" id="SM00908">
    <property type="entry name" value="Gal-bind_lectin"/>
    <property type="match status" value="1"/>
</dbReference>
<proteinExistence type="predicted"/>
<evidence type="ECO:0000259" key="3">
    <source>
        <dbReference type="PROSITE" id="PS51304"/>
    </source>
</evidence>
<dbReference type="Pfam" id="PF00337">
    <property type="entry name" value="Gal-bind_lectin"/>
    <property type="match status" value="1"/>
</dbReference>
<organism evidence="4 5">
    <name type="scientific">Sousa chinensis</name>
    <name type="common">Indo-pacific humpbacked dolphin</name>
    <name type="synonym">Steno chinensis</name>
    <dbReference type="NCBI Taxonomy" id="103600"/>
    <lineage>
        <taxon>Eukaryota</taxon>
        <taxon>Metazoa</taxon>
        <taxon>Chordata</taxon>
        <taxon>Craniata</taxon>
        <taxon>Vertebrata</taxon>
        <taxon>Euteleostomi</taxon>
        <taxon>Mammalia</taxon>
        <taxon>Eutheria</taxon>
        <taxon>Laurasiatheria</taxon>
        <taxon>Artiodactyla</taxon>
        <taxon>Whippomorpha</taxon>
        <taxon>Cetacea</taxon>
        <taxon>Odontoceti</taxon>
        <taxon>Delphinidae</taxon>
        <taxon>Sousa</taxon>
    </lineage>
</organism>
<accession>A0A484H843</accession>
<dbReference type="InterPro" id="IPR044156">
    <property type="entry name" value="Galectin-like"/>
</dbReference>
<name>A0A484H843_SOUCH</name>
<dbReference type="PANTHER" id="PTHR11346">
    <property type="entry name" value="GALECTIN"/>
    <property type="match status" value="1"/>
</dbReference>
<evidence type="ECO:0000256" key="2">
    <source>
        <dbReference type="RuleBase" id="RU102079"/>
    </source>
</evidence>
<dbReference type="Gene3D" id="2.60.120.200">
    <property type="match status" value="1"/>
</dbReference>
<evidence type="ECO:0000313" key="4">
    <source>
        <dbReference type="EMBL" id="TEA42770.1"/>
    </source>
</evidence>
<comment type="caution">
    <text evidence="4">The sequence shown here is derived from an EMBL/GenBank/DDBJ whole genome shotgun (WGS) entry which is preliminary data.</text>
</comment>
<evidence type="ECO:0000313" key="5">
    <source>
        <dbReference type="Proteomes" id="UP000295264"/>
    </source>
</evidence>
<dbReference type="AlphaFoldDB" id="A0A484H843"/>
<dbReference type="EMBL" id="QWLN02000017">
    <property type="protein sequence ID" value="TEA42770.1"/>
    <property type="molecule type" value="Genomic_DNA"/>
</dbReference>
<dbReference type="InterPro" id="IPR001079">
    <property type="entry name" value="Galectin_CRD"/>
</dbReference>
<reference evidence="4 5" key="1">
    <citation type="journal article" date="2018" name="Genomics">
        <title>Molecular footprints of inshore aquatic adaptation in Indo-Pacific humpback dolphin (Sousa chinensis).</title>
        <authorList>
            <person name="Ming Y."/>
            <person name="Jian J."/>
            <person name="Yu F."/>
            <person name="Yu X."/>
            <person name="Wang J."/>
            <person name="Liu W."/>
        </authorList>
    </citation>
    <scope>NUCLEOTIDE SEQUENCE [LARGE SCALE GENOMIC DNA]</scope>
    <source>
        <strain evidence="4">MY-2018</strain>
        <tissue evidence="4">Skin</tissue>
    </source>
</reference>
<dbReference type="PROSITE" id="PS51304">
    <property type="entry name" value="GALECTIN"/>
    <property type="match status" value="1"/>
</dbReference>
<dbReference type="PANTHER" id="PTHR11346:SF15">
    <property type="entry name" value="PLACENTAL PROTEIN 13-LIKE"/>
    <property type="match status" value="1"/>
</dbReference>
<gene>
    <name evidence="4" type="ORF">DBR06_SOUSAS1610302</name>
</gene>
<dbReference type="Proteomes" id="UP000295264">
    <property type="component" value="Unassembled WGS sequence"/>
</dbReference>
<feature type="domain" description="Galectin" evidence="3">
    <location>
        <begin position="10"/>
        <end position="141"/>
    </location>
</feature>
<evidence type="ECO:0000256" key="1">
    <source>
        <dbReference type="ARBA" id="ARBA00022734"/>
    </source>
</evidence>
<dbReference type="GO" id="GO:0030246">
    <property type="term" value="F:carbohydrate binding"/>
    <property type="evidence" value="ECO:0007669"/>
    <property type="project" value="UniProtKB-UniRule"/>
</dbReference>
<dbReference type="InterPro" id="IPR013320">
    <property type="entry name" value="ConA-like_dom_sf"/>
</dbReference>